<dbReference type="Gene3D" id="3.30.565.10">
    <property type="entry name" value="Histidine kinase-like ATPase, C-terminal domain"/>
    <property type="match status" value="1"/>
</dbReference>
<sequence>MAASDDASSDSLEDPRDARGQAKQRLKAARRGRNKVNEVAKDRVEDIYQRKKPREHILHRPDTFIGATEPVKKKAWVYHEDDGEDGGMKYRAITYVPGLFQIFNEILMNAADNKQRDNAMDSIEINVDSDLGEIRVKNNGKGIPVVYHAKEKILVPTLLFGRLLSSSNYDDDDKTSTAGRNGYGAKLANIFSKCFMVETYSGSEKAHFAQVKFNEKELPVSNFKQYVQRTLEAL</sequence>
<dbReference type="PANTHER" id="PTHR10169">
    <property type="entry name" value="DNA TOPOISOMERASE/GYRASE"/>
    <property type="match status" value="1"/>
</dbReference>
<keyword evidence="5" id="KW-0238">DNA-binding</keyword>
<comment type="caution">
    <text evidence="9">The sequence shown here is derived from an EMBL/GenBank/DDBJ whole genome shotgun (WGS) entry which is preliminary data.</text>
</comment>
<keyword evidence="10" id="KW-1185">Reference proteome</keyword>
<reference evidence="9 10" key="1">
    <citation type="journal article" date="2020" name="Cell">
        <title>Large-Scale Comparative Analyses of Tick Genomes Elucidate Their Genetic Diversity and Vector Capacities.</title>
        <authorList>
            <consortium name="Tick Genome and Microbiome Consortium (TIGMIC)"/>
            <person name="Jia N."/>
            <person name="Wang J."/>
            <person name="Shi W."/>
            <person name="Du L."/>
            <person name="Sun Y."/>
            <person name="Zhan W."/>
            <person name="Jiang J.F."/>
            <person name="Wang Q."/>
            <person name="Zhang B."/>
            <person name="Ji P."/>
            <person name="Bell-Sakyi L."/>
            <person name="Cui X.M."/>
            <person name="Yuan T.T."/>
            <person name="Jiang B.G."/>
            <person name="Yang W.F."/>
            <person name="Lam T.T."/>
            <person name="Chang Q.C."/>
            <person name="Ding S.J."/>
            <person name="Wang X.J."/>
            <person name="Zhu J.G."/>
            <person name="Ruan X.D."/>
            <person name="Zhao L."/>
            <person name="Wei J.T."/>
            <person name="Ye R.Z."/>
            <person name="Que T.C."/>
            <person name="Du C.H."/>
            <person name="Zhou Y.H."/>
            <person name="Cheng J.X."/>
            <person name="Dai P.F."/>
            <person name="Guo W.B."/>
            <person name="Han X.H."/>
            <person name="Huang E.J."/>
            <person name="Li L.F."/>
            <person name="Wei W."/>
            <person name="Gao Y.C."/>
            <person name="Liu J.Z."/>
            <person name="Shao H.Z."/>
            <person name="Wang X."/>
            <person name="Wang C.C."/>
            <person name="Yang T.C."/>
            <person name="Huo Q.B."/>
            <person name="Li W."/>
            <person name="Chen H.Y."/>
            <person name="Chen S.E."/>
            <person name="Zhou L.G."/>
            <person name="Ni X.B."/>
            <person name="Tian J.H."/>
            <person name="Sheng Y."/>
            <person name="Liu T."/>
            <person name="Pan Y.S."/>
            <person name="Xia L.Y."/>
            <person name="Li J."/>
            <person name="Zhao F."/>
            <person name="Cao W.C."/>
        </authorList>
    </citation>
    <scope>NUCLEOTIDE SEQUENCE [LARGE SCALE GENOMIC DNA]</scope>
    <source>
        <strain evidence="9">HaeL-2018</strain>
    </source>
</reference>
<name>A0A9J6H6F2_HAELO</name>
<organism evidence="9 10">
    <name type="scientific">Haemaphysalis longicornis</name>
    <name type="common">Bush tick</name>
    <dbReference type="NCBI Taxonomy" id="44386"/>
    <lineage>
        <taxon>Eukaryota</taxon>
        <taxon>Metazoa</taxon>
        <taxon>Ecdysozoa</taxon>
        <taxon>Arthropoda</taxon>
        <taxon>Chelicerata</taxon>
        <taxon>Arachnida</taxon>
        <taxon>Acari</taxon>
        <taxon>Parasitiformes</taxon>
        <taxon>Ixodida</taxon>
        <taxon>Ixodoidea</taxon>
        <taxon>Ixodidae</taxon>
        <taxon>Haemaphysalinae</taxon>
        <taxon>Haemaphysalis</taxon>
    </lineage>
</organism>
<dbReference type="GO" id="GO:0003918">
    <property type="term" value="F:DNA topoisomerase type II (double strand cut, ATP-hydrolyzing) activity"/>
    <property type="evidence" value="ECO:0007669"/>
    <property type="project" value="UniProtKB-EC"/>
</dbReference>
<dbReference type="PANTHER" id="PTHR10169:SF38">
    <property type="entry name" value="DNA TOPOISOMERASE 2"/>
    <property type="match status" value="1"/>
</dbReference>
<dbReference type="Proteomes" id="UP000821853">
    <property type="component" value="Unassembled WGS sequence"/>
</dbReference>
<evidence type="ECO:0000256" key="5">
    <source>
        <dbReference type="ARBA" id="ARBA00023125"/>
    </source>
</evidence>
<dbReference type="InterPro" id="IPR003594">
    <property type="entry name" value="HATPase_dom"/>
</dbReference>
<proteinExistence type="predicted"/>
<dbReference type="GO" id="GO:0005634">
    <property type="term" value="C:nucleus"/>
    <property type="evidence" value="ECO:0007669"/>
    <property type="project" value="TreeGrafter"/>
</dbReference>
<dbReference type="AlphaFoldDB" id="A0A9J6H6F2"/>
<evidence type="ECO:0000313" key="9">
    <source>
        <dbReference type="EMBL" id="KAH9382656.1"/>
    </source>
</evidence>
<evidence type="ECO:0000256" key="2">
    <source>
        <dbReference type="ARBA" id="ARBA00001946"/>
    </source>
</evidence>
<dbReference type="SUPFAM" id="SSF55874">
    <property type="entry name" value="ATPase domain of HSP90 chaperone/DNA topoisomerase II/histidine kinase"/>
    <property type="match status" value="1"/>
</dbReference>
<evidence type="ECO:0000256" key="7">
    <source>
        <dbReference type="SAM" id="MobiDB-lite"/>
    </source>
</evidence>
<evidence type="ECO:0000256" key="4">
    <source>
        <dbReference type="ARBA" id="ARBA00023029"/>
    </source>
</evidence>
<dbReference type="VEuPathDB" id="VectorBase:HLOH_055083"/>
<dbReference type="GO" id="GO:0000819">
    <property type="term" value="P:sister chromatid segregation"/>
    <property type="evidence" value="ECO:0007669"/>
    <property type="project" value="TreeGrafter"/>
</dbReference>
<feature type="domain" description="Histidine kinase/HSP90-like ATPase" evidence="8">
    <location>
        <begin position="98"/>
        <end position="193"/>
    </location>
</feature>
<dbReference type="GO" id="GO:0003677">
    <property type="term" value="F:DNA binding"/>
    <property type="evidence" value="ECO:0007669"/>
    <property type="project" value="UniProtKB-KW"/>
</dbReference>
<comment type="cofactor">
    <cofactor evidence="2">
        <name>Mg(2+)</name>
        <dbReference type="ChEBI" id="CHEBI:18420"/>
    </cofactor>
</comment>
<feature type="compositionally biased region" description="Basic residues" evidence="7">
    <location>
        <begin position="22"/>
        <end position="34"/>
    </location>
</feature>
<dbReference type="OMA" id="WISCENN"/>
<dbReference type="InterPro" id="IPR050634">
    <property type="entry name" value="DNA_Topoisomerase_II"/>
</dbReference>
<dbReference type="OrthoDB" id="6512928at2759"/>
<accession>A0A9J6H6F2</accession>
<dbReference type="InterPro" id="IPR036890">
    <property type="entry name" value="HATPase_C_sf"/>
</dbReference>
<dbReference type="EMBL" id="JABSTR010000097">
    <property type="protein sequence ID" value="KAH9382656.1"/>
    <property type="molecule type" value="Genomic_DNA"/>
</dbReference>
<dbReference type="PRINTS" id="PR00418">
    <property type="entry name" value="TPI2FAMILY"/>
</dbReference>
<evidence type="ECO:0000256" key="6">
    <source>
        <dbReference type="ARBA" id="ARBA00023235"/>
    </source>
</evidence>
<gene>
    <name evidence="9" type="ORF">HPB48_023210</name>
</gene>
<feature type="region of interest" description="Disordered" evidence="7">
    <location>
        <begin position="1"/>
        <end position="36"/>
    </location>
</feature>
<comment type="catalytic activity">
    <reaction evidence="1">
        <text>ATP-dependent breakage, passage and rejoining of double-stranded DNA.</text>
        <dbReference type="EC" id="5.6.2.2"/>
    </reaction>
</comment>
<evidence type="ECO:0000256" key="1">
    <source>
        <dbReference type="ARBA" id="ARBA00000185"/>
    </source>
</evidence>
<evidence type="ECO:0000259" key="8">
    <source>
        <dbReference type="Pfam" id="PF02518"/>
    </source>
</evidence>
<protein>
    <recommendedName>
        <fullName evidence="3">DNA topoisomerase (ATP-hydrolyzing)</fullName>
        <ecNumber evidence="3">5.6.2.2</ecNumber>
    </recommendedName>
</protein>
<dbReference type="EC" id="5.6.2.2" evidence="3"/>
<dbReference type="GO" id="GO:0000712">
    <property type="term" value="P:resolution of meiotic recombination intermediates"/>
    <property type="evidence" value="ECO:0007669"/>
    <property type="project" value="TreeGrafter"/>
</dbReference>
<evidence type="ECO:0000256" key="3">
    <source>
        <dbReference type="ARBA" id="ARBA00012895"/>
    </source>
</evidence>
<keyword evidence="4" id="KW-0799">Topoisomerase</keyword>
<evidence type="ECO:0000313" key="10">
    <source>
        <dbReference type="Proteomes" id="UP000821853"/>
    </source>
</evidence>
<dbReference type="Pfam" id="PF02518">
    <property type="entry name" value="HATPase_c"/>
    <property type="match status" value="1"/>
</dbReference>
<keyword evidence="6" id="KW-0413">Isomerase</keyword>